<comment type="caution">
    <text evidence="7">The sequence shown here is derived from an EMBL/GenBank/DDBJ whole genome shotgun (WGS) entry which is preliminary data.</text>
</comment>
<gene>
    <name evidence="7" type="ORF">ACFPFW_16635</name>
</gene>
<organism evidence="7 8">
    <name type="scientific">Flaviflagellibacter deserti</name>
    <dbReference type="NCBI Taxonomy" id="2267266"/>
    <lineage>
        <taxon>Bacteria</taxon>
        <taxon>Pseudomonadati</taxon>
        <taxon>Pseudomonadota</taxon>
        <taxon>Alphaproteobacteria</taxon>
        <taxon>Hyphomicrobiales</taxon>
        <taxon>Flaviflagellibacter</taxon>
    </lineage>
</organism>
<name>A0ABV9Z3U1_9HYPH</name>
<evidence type="ECO:0000256" key="2">
    <source>
        <dbReference type="ARBA" id="ARBA00022827"/>
    </source>
</evidence>
<dbReference type="PROSITE" id="PS51318">
    <property type="entry name" value="TAT"/>
    <property type="match status" value="1"/>
</dbReference>
<dbReference type="Gene3D" id="3.50.50.60">
    <property type="entry name" value="FAD/NAD(P)-binding domain"/>
    <property type="match status" value="2"/>
</dbReference>
<evidence type="ECO:0000313" key="7">
    <source>
        <dbReference type="EMBL" id="MFC5069645.1"/>
    </source>
</evidence>
<evidence type="ECO:0000313" key="8">
    <source>
        <dbReference type="Proteomes" id="UP001595796"/>
    </source>
</evidence>
<keyword evidence="8" id="KW-1185">Reference proteome</keyword>
<dbReference type="Gene3D" id="3.90.760.10">
    <property type="entry name" value="Flavocytochrome c sulphide dehydrogenase, flavin-binding domain"/>
    <property type="match status" value="1"/>
</dbReference>
<dbReference type="Pfam" id="PF21706">
    <property type="entry name" value="FCSD_central"/>
    <property type="match status" value="1"/>
</dbReference>
<keyword evidence="1" id="KW-0285">Flavoprotein</keyword>
<keyword evidence="2" id="KW-0274">FAD</keyword>
<dbReference type="InterPro" id="IPR016156">
    <property type="entry name" value="FAD/NAD-linked_Rdtase_dimer_sf"/>
</dbReference>
<feature type="domain" description="FAD/NAD(P)-binding" evidence="4">
    <location>
        <begin position="34"/>
        <end position="151"/>
    </location>
</feature>
<accession>A0ABV9Z3U1</accession>
<feature type="signal peptide" evidence="3">
    <location>
        <begin position="1"/>
        <end position="20"/>
    </location>
</feature>
<dbReference type="PANTHER" id="PTHR43755">
    <property type="match status" value="1"/>
</dbReference>
<dbReference type="SUPFAM" id="SSF51905">
    <property type="entry name" value="FAD/NAD(P)-binding domain"/>
    <property type="match status" value="2"/>
</dbReference>
<evidence type="ECO:0000256" key="3">
    <source>
        <dbReference type="SAM" id="SignalP"/>
    </source>
</evidence>
<evidence type="ECO:0000259" key="5">
    <source>
        <dbReference type="Pfam" id="PF09242"/>
    </source>
</evidence>
<reference evidence="8" key="1">
    <citation type="journal article" date="2019" name="Int. J. Syst. Evol. Microbiol.">
        <title>The Global Catalogue of Microorganisms (GCM) 10K type strain sequencing project: providing services to taxonomists for standard genome sequencing and annotation.</title>
        <authorList>
            <consortium name="The Broad Institute Genomics Platform"/>
            <consortium name="The Broad Institute Genome Sequencing Center for Infectious Disease"/>
            <person name="Wu L."/>
            <person name="Ma J."/>
        </authorList>
    </citation>
    <scope>NUCLEOTIDE SEQUENCE [LARGE SCALE GENOMIC DNA]</scope>
    <source>
        <strain evidence="8">CGMCC 1.16444</strain>
    </source>
</reference>
<sequence length="424" mass="44772">MRQPSRRTVLQGVAASGAVAALGAPPAIGQAQSRVVVIGGGFAGASCARALKQEDHNLAVTLVEPQTLYTACPFSNEVIAGLREIEAQQFTYDGVRRDGIEVVHQAATGVDHAARRVRLADGAEIEYARLVVAPGVDLRFDAIPGYSETAVEAMPHAWKAGGQTVLLRRQLAEMADGGTVVISSPPNPFRCPPGPYERASLIAHYLKLSKPKSKLIILDAKDQFSKQRLFQAAWQELYPGLIEWVSLSMGGRVTEVDPSTKTLITEFGNHEADVANVIPPQRAGAIAAMAGVADQTGWCPIDPVTFESKLQPGIHVIGDAAIGGAMPKSAFTANAQAKVCAAAVISLLRDRKPAEPKLINTCYSLVAPDYGISIAGVYRPKDGLLAEVEGAGGTSPLSAPASVRAAEAVYADSWFRTITGEVFA</sequence>
<dbReference type="EMBL" id="JBHSJF010000008">
    <property type="protein sequence ID" value="MFC5069645.1"/>
    <property type="molecule type" value="Genomic_DNA"/>
</dbReference>
<dbReference type="Proteomes" id="UP001595796">
    <property type="component" value="Unassembled WGS sequence"/>
</dbReference>
<dbReference type="InterPro" id="IPR015323">
    <property type="entry name" value="FlavoCytC_S_DH_flav-bd"/>
</dbReference>
<dbReference type="InterPro" id="IPR006311">
    <property type="entry name" value="TAT_signal"/>
</dbReference>
<dbReference type="InterPro" id="IPR019546">
    <property type="entry name" value="TAT_signal_bac_arc"/>
</dbReference>
<feature type="chain" id="PRO_5045259744" evidence="3">
    <location>
        <begin position="21"/>
        <end position="424"/>
    </location>
</feature>
<dbReference type="InterPro" id="IPR036188">
    <property type="entry name" value="FAD/NAD-bd_sf"/>
</dbReference>
<dbReference type="InterPro" id="IPR023753">
    <property type="entry name" value="FAD/NAD-binding_dom"/>
</dbReference>
<dbReference type="InterPro" id="IPR052541">
    <property type="entry name" value="SQRD"/>
</dbReference>
<evidence type="ECO:0000256" key="1">
    <source>
        <dbReference type="ARBA" id="ARBA00022630"/>
    </source>
</evidence>
<dbReference type="InterPro" id="IPR037092">
    <property type="entry name" value="FlavoCytC_S_DH_flav-bd_sf"/>
</dbReference>
<dbReference type="PANTHER" id="PTHR43755:SF1">
    <property type="entry name" value="FAD-DEPENDENT PYRIDINE NUCLEOTIDE-DISULPHIDE OXIDOREDUCTASE"/>
    <property type="match status" value="1"/>
</dbReference>
<evidence type="ECO:0000259" key="6">
    <source>
        <dbReference type="Pfam" id="PF21706"/>
    </source>
</evidence>
<dbReference type="RefSeq" id="WP_114956327.1">
    <property type="nucleotide sequence ID" value="NZ_JBHSJF010000008.1"/>
</dbReference>
<dbReference type="Pfam" id="PF09242">
    <property type="entry name" value="FCSD-flav_bind"/>
    <property type="match status" value="1"/>
</dbReference>
<protein>
    <submittedName>
        <fullName evidence="7">FCSD flavin-binding domain-containing protein</fullName>
    </submittedName>
</protein>
<feature type="domain" description="Sulfide dehydrogenase [flavocytochrome c] flavoprotein chain central" evidence="6">
    <location>
        <begin position="164"/>
        <end position="279"/>
    </location>
</feature>
<dbReference type="InterPro" id="IPR049386">
    <property type="entry name" value="FCSD_central"/>
</dbReference>
<keyword evidence="3" id="KW-0732">Signal</keyword>
<dbReference type="Pfam" id="PF07992">
    <property type="entry name" value="Pyr_redox_2"/>
    <property type="match status" value="1"/>
</dbReference>
<feature type="domain" description="Flavocytochrome c sulphide dehydrogenase flavin-binding" evidence="5">
    <location>
        <begin position="355"/>
        <end position="423"/>
    </location>
</feature>
<proteinExistence type="predicted"/>
<dbReference type="NCBIfam" id="TIGR01409">
    <property type="entry name" value="TAT_signal_seq"/>
    <property type="match status" value="1"/>
</dbReference>
<dbReference type="SUPFAM" id="SSF55424">
    <property type="entry name" value="FAD/NAD-linked reductases, dimerisation (C-terminal) domain"/>
    <property type="match status" value="1"/>
</dbReference>
<evidence type="ECO:0000259" key="4">
    <source>
        <dbReference type="Pfam" id="PF07992"/>
    </source>
</evidence>